<gene>
    <name evidence="1" type="primary">MCX1_3</name>
    <name evidence="1" type="ORF">K7432_014608</name>
</gene>
<sequence>MENLLLDPMYDTPNSSIKHVLVDSDSVLFKRSPLYFTHEQVSEMEKALEQENKVYATFLASKNGKKEHDIAFS</sequence>
<name>A0ABR2WHA9_9FUNG</name>
<keyword evidence="2" id="KW-1185">Reference proteome</keyword>
<dbReference type="Proteomes" id="UP001479436">
    <property type="component" value="Unassembled WGS sequence"/>
</dbReference>
<reference evidence="1 2" key="1">
    <citation type="submission" date="2023-04" db="EMBL/GenBank/DDBJ databases">
        <title>Genome of Basidiobolus ranarum AG-B5.</title>
        <authorList>
            <person name="Stajich J.E."/>
            <person name="Carter-House D."/>
            <person name="Gryganskyi A."/>
        </authorList>
    </citation>
    <scope>NUCLEOTIDE SEQUENCE [LARGE SCALE GENOMIC DNA]</scope>
    <source>
        <strain evidence="1 2">AG-B5</strain>
    </source>
</reference>
<dbReference type="GO" id="GO:0005524">
    <property type="term" value="F:ATP binding"/>
    <property type="evidence" value="ECO:0007669"/>
    <property type="project" value="UniProtKB-KW"/>
</dbReference>
<evidence type="ECO:0000313" key="1">
    <source>
        <dbReference type="EMBL" id="KAK9760911.1"/>
    </source>
</evidence>
<organism evidence="1 2">
    <name type="scientific">Basidiobolus ranarum</name>
    <dbReference type="NCBI Taxonomy" id="34480"/>
    <lineage>
        <taxon>Eukaryota</taxon>
        <taxon>Fungi</taxon>
        <taxon>Fungi incertae sedis</taxon>
        <taxon>Zoopagomycota</taxon>
        <taxon>Entomophthoromycotina</taxon>
        <taxon>Basidiobolomycetes</taxon>
        <taxon>Basidiobolales</taxon>
        <taxon>Basidiobolaceae</taxon>
        <taxon>Basidiobolus</taxon>
    </lineage>
</organism>
<keyword evidence="1" id="KW-0547">Nucleotide-binding</keyword>
<proteinExistence type="predicted"/>
<protein>
    <submittedName>
        <fullName evidence="1">ATP-binding protein</fullName>
    </submittedName>
</protein>
<evidence type="ECO:0000313" key="2">
    <source>
        <dbReference type="Proteomes" id="UP001479436"/>
    </source>
</evidence>
<accession>A0ABR2WHA9</accession>
<comment type="caution">
    <text evidence="1">The sequence shown here is derived from an EMBL/GenBank/DDBJ whole genome shotgun (WGS) entry which is preliminary data.</text>
</comment>
<keyword evidence="1" id="KW-0067">ATP-binding</keyword>
<dbReference type="EMBL" id="JASJQH010001708">
    <property type="protein sequence ID" value="KAK9760911.1"/>
    <property type="molecule type" value="Genomic_DNA"/>
</dbReference>